<feature type="chain" id="PRO_5042584328" description="Extracellular matrix protein" evidence="3">
    <location>
        <begin position="18"/>
        <end position="194"/>
    </location>
</feature>
<protein>
    <recommendedName>
        <fullName evidence="6">Extracellular matrix protein</fullName>
    </recommendedName>
</protein>
<evidence type="ECO:0000256" key="1">
    <source>
        <dbReference type="SAM" id="MobiDB-lite"/>
    </source>
</evidence>
<evidence type="ECO:0000313" key="5">
    <source>
        <dbReference type="Proteomes" id="UP001239445"/>
    </source>
</evidence>
<dbReference type="EMBL" id="MU839834">
    <property type="protein sequence ID" value="KAK1754923.1"/>
    <property type="molecule type" value="Genomic_DNA"/>
</dbReference>
<dbReference type="PANTHER" id="PTHR40633:SF1">
    <property type="entry name" value="GPI ANCHORED SERINE-THREONINE RICH PROTEIN (AFU_ORTHOLOGUE AFUA_1G03630)"/>
    <property type="match status" value="1"/>
</dbReference>
<sequence>MKLSTLLFGALAAIAAAAPAFTNTEFDVQEGKPFTLTWIGTTDPVTIEILTGPNKDSLNPIKTIATGVSGSSFTYTPTGLPSGNYAFRITDTATKEQNYSVLFPYVGTAVSSSIVSSTRSAVSSTVTSASSTTESSSASTSASTTNHASSTSTSATSTRTNSPSTTPANNNEGQRFASPLALVFITVAALVFFN</sequence>
<keyword evidence="5" id="KW-1185">Reference proteome</keyword>
<evidence type="ECO:0000256" key="3">
    <source>
        <dbReference type="SAM" id="SignalP"/>
    </source>
</evidence>
<feature type="region of interest" description="Disordered" evidence="1">
    <location>
        <begin position="125"/>
        <end position="173"/>
    </location>
</feature>
<comment type="caution">
    <text evidence="4">The sequence shown here is derived from an EMBL/GenBank/DDBJ whole genome shotgun (WGS) entry which is preliminary data.</text>
</comment>
<keyword evidence="2" id="KW-0812">Transmembrane</keyword>
<accession>A0AAJ0BD82</accession>
<dbReference type="PANTHER" id="PTHR40633">
    <property type="entry name" value="MATRIX PROTEIN, PUTATIVE (AFU_ORTHOLOGUE AFUA_8G05410)-RELATED"/>
    <property type="match status" value="1"/>
</dbReference>
<keyword evidence="2" id="KW-0472">Membrane</keyword>
<organism evidence="4 5">
    <name type="scientific">Echria macrotheca</name>
    <dbReference type="NCBI Taxonomy" id="438768"/>
    <lineage>
        <taxon>Eukaryota</taxon>
        <taxon>Fungi</taxon>
        <taxon>Dikarya</taxon>
        <taxon>Ascomycota</taxon>
        <taxon>Pezizomycotina</taxon>
        <taxon>Sordariomycetes</taxon>
        <taxon>Sordariomycetidae</taxon>
        <taxon>Sordariales</taxon>
        <taxon>Schizotheciaceae</taxon>
        <taxon>Echria</taxon>
    </lineage>
</organism>
<feature type="transmembrane region" description="Helical" evidence="2">
    <location>
        <begin position="176"/>
        <end position="193"/>
    </location>
</feature>
<dbReference type="InterPro" id="IPR052982">
    <property type="entry name" value="SRP1/TIP1-like"/>
</dbReference>
<proteinExistence type="predicted"/>
<evidence type="ECO:0000256" key="2">
    <source>
        <dbReference type="SAM" id="Phobius"/>
    </source>
</evidence>
<dbReference type="Proteomes" id="UP001239445">
    <property type="component" value="Unassembled WGS sequence"/>
</dbReference>
<gene>
    <name evidence="4" type="ORF">QBC47DRAFT_402274</name>
</gene>
<feature type="compositionally biased region" description="Low complexity" evidence="1">
    <location>
        <begin position="125"/>
        <end position="168"/>
    </location>
</feature>
<feature type="signal peptide" evidence="3">
    <location>
        <begin position="1"/>
        <end position="17"/>
    </location>
</feature>
<keyword evidence="3" id="KW-0732">Signal</keyword>
<name>A0AAJ0BD82_9PEZI</name>
<reference evidence="4" key="1">
    <citation type="submission" date="2023-06" db="EMBL/GenBank/DDBJ databases">
        <title>Genome-scale phylogeny and comparative genomics of the fungal order Sordariales.</title>
        <authorList>
            <consortium name="Lawrence Berkeley National Laboratory"/>
            <person name="Hensen N."/>
            <person name="Bonometti L."/>
            <person name="Westerberg I."/>
            <person name="Brannstrom I.O."/>
            <person name="Guillou S."/>
            <person name="Cros-Aarteil S."/>
            <person name="Calhoun S."/>
            <person name="Haridas S."/>
            <person name="Kuo A."/>
            <person name="Mondo S."/>
            <person name="Pangilinan J."/>
            <person name="Riley R."/>
            <person name="Labutti K."/>
            <person name="Andreopoulos B."/>
            <person name="Lipzen A."/>
            <person name="Chen C."/>
            <person name="Yanf M."/>
            <person name="Daum C."/>
            <person name="Ng V."/>
            <person name="Clum A."/>
            <person name="Steindorff A."/>
            <person name="Ohm R."/>
            <person name="Martin F."/>
            <person name="Silar P."/>
            <person name="Natvig D."/>
            <person name="Lalanne C."/>
            <person name="Gautier V."/>
            <person name="Ament-Velasquez S.L."/>
            <person name="Kruys A."/>
            <person name="Hutchinson M.I."/>
            <person name="Powell A.J."/>
            <person name="Barry K."/>
            <person name="Miller A.N."/>
            <person name="Grigoriev I.V."/>
            <person name="Debuchy R."/>
            <person name="Gladieux P."/>
            <person name="Thoren M.H."/>
            <person name="Johannesson H."/>
        </authorList>
    </citation>
    <scope>NUCLEOTIDE SEQUENCE</scope>
    <source>
        <strain evidence="4">PSN4</strain>
    </source>
</reference>
<keyword evidence="2" id="KW-1133">Transmembrane helix</keyword>
<evidence type="ECO:0008006" key="6">
    <source>
        <dbReference type="Google" id="ProtNLM"/>
    </source>
</evidence>
<evidence type="ECO:0000313" key="4">
    <source>
        <dbReference type="EMBL" id="KAK1754923.1"/>
    </source>
</evidence>
<dbReference type="AlphaFoldDB" id="A0AAJ0BD82"/>